<keyword evidence="2" id="KW-1185">Reference proteome</keyword>
<dbReference type="AlphaFoldDB" id="A0AAV7TRQ3"/>
<dbReference type="Proteomes" id="UP001066276">
    <property type="component" value="Chromosome 3_2"/>
</dbReference>
<name>A0AAV7TRQ3_PLEWA</name>
<proteinExistence type="predicted"/>
<comment type="caution">
    <text evidence="1">The sequence shown here is derived from an EMBL/GenBank/DDBJ whole genome shotgun (WGS) entry which is preliminary data.</text>
</comment>
<sequence>MQCGYRQVHPHTFLPSVTMLVGHLSGASPAVVGHPSGASLAVVGLPSEAGARPAVLGYPFETSARPADEGHPSGAGDVLRHVLLSPGARD</sequence>
<evidence type="ECO:0000313" key="1">
    <source>
        <dbReference type="EMBL" id="KAJ1179283.1"/>
    </source>
</evidence>
<organism evidence="1 2">
    <name type="scientific">Pleurodeles waltl</name>
    <name type="common">Iberian ribbed newt</name>
    <dbReference type="NCBI Taxonomy" id="8319"/>
    <lineage>
        <taxon>Eukaryota</taxon>
        <taxon>Metazoa</taxon>
        <taxon>Chordata</taxon>
        <taxon>Craniata</taxon>
        <taxon>Vertebrata</taxon>
        <taxon>Euteleostomi</taxon>
        <taxon>Amphibia</taxon>
        <taxon>Batrachia</taxon>
        <taxon>Caudata</taxon>
        <taxon>Salamandroidea</taxon>
        <taxon>Salamandridae</taxon>
        <taxon>Pleurodelinae</taxon>
        <taxon>Pleurodeles</taxon>
    </lineage>
</organism>
<dbReference type="EMBL" id="JANPWB010000006">
    <property type="protein sequence ID" value="KAJ1179283.1"/>
    <property type="molecule type" value="Genomic_DNA"/>
</dbReference>
<reference evidence="1" key="1">
    <citation type="journal article" date="2022" name="bioRxiv">
        <title>Sequencing and chromosome-scale assembly of the giantPleurodeles waltlgenome.</title>
        <authorList>
            <person name="Brown T."/>
            <person name="Elewa A."/>
            <person name="Iarovenko S."/>
            <person name="Subramanian E."/>
            <person name="Araus A.J."/>
            <person name="Petzold A."/>
            <person name="Susuki M."/>
            <person name="Suzuki K.-i.T."/>
            <person name="Hayashi T."/>
            <person name="Toyoda A."/>
            <person name="Oliveira C."/>
            <person name="Osipova E."/>
            <person name="Leigh N.D."/>
            <person name="Simon A."/>
            <person name="Yun M.H."/>
        </authorList>
    </citation>
    <scope>NUCLEOTIDE SEQUENCE</scope>
    <source>
        <strain evidence="1">20211129_DDA</strain>
        <tissue evidence="1">Liver</tissue>
    </source>
</reference>
<evidence type="ECO:0000313" key="2">
    <source>
        <dbReference type="Proteomes" id="UP001066276"/>
    </source>
</evidence>
<protein>
    <submittedName>
        <fullName evidence="1">Uncharacterized protein</fullName>
    </submittedName>
</protein>
<gene>
    <name evidence="1" type="ORF">NDU88_004517</name>
</gene>
<accession>A0AAV7TRQ3</accession>